<name>A0A507FCK5_9FUNG</name>
<dbReference type="Gene3D" id="3.40.525.10">
    <property type="entry name" value="CRAL-TRIO lipid binding domain"/>
    <property type="match status" value="1"/>
</dbReference>
<evidence type="ECO:0000259" key="2">
    <source>
        <dbReference type="PROSITE" id="PS50191"/>
    </source>
</evidence>
<dbReference type="PANTHER" id="PTHR45657">
    <property type="entry name" value="CRAL-TRIO DOMAIN-CONTAINING PROTEIN YKL091C-RELATED"/>
    <property type="match status" value="1"/>
</dbReference>
<dbReference type="InterPro" id="IPR036865">
    <property type="entry name" value="CRAL-TRIO_dom_sf"/>
</dbReference>
<dbReference type="Proteomes" id="UP000320333">
    <property type="component" value="Unassembled WGS sequence"/>
</dbReference>
<evidence type="ECO:0000313" key="4">
    <source>
        <dbReference type="Proteomes" id="UP000320333"/>
    </source>
</evidence>
<dbReference type="OrthoDB" id="1434354at2759"/>
<sequence length="351" mass="38710">MSSADPSLNDAQLSSFKDALGAHFNPASHSDALLVRFLKARSFNLELAKTMFINWREWYAREGVDDIVANFAFHEHADLRKIYPKSAHKTDKQGRLLLFEQFGKLDATEFFQITTLDRISKLEIREAEKLELYRFAACSKAAGKVVDKVVVVMDVKDYPFMQFYRIQGLISMIANINSNYHPETLGQVLVINAPYLFSAVWSVIVNIIPADTASKCKILGADYQAALLEIVSPENLPAMYGGTCECPGGCNYADVGPWNDGTVEGYPDTFWEGFAQRDMDAQAAVLAAKMAEAGVVKPAAAKRGSIASLKERFSRKGSLAGPIPSVEGNNSTPRKSVTESIEEEDVFVDAE</sequence>
<dbReference type="SMART" id="SM01100">
    <property type="entry name" value="CRAL_TRIO_N"/>
    <property type="match status" value="1"/>
</dbReference>
<comment type="caution">
    <text evidence="3">The sequence shown here is derived from an EMBL/GenBank/DDBJ whole genome shotgun (WGS) entry which is preliminary data.</text>
</comment>
<dbReference type="InterPro" id="IPR051026">
    <property type="entry name" value="PI/PC_transfer"/>
</dbReference>
<feature type="region of interest" description="Disordered" evidence="1">
    <location>
        <begin position="313"/>
        <end position="351"/>
    </location>
</feature>
<dbReference type="SMART" id="SM00516">
    <property type="entry name" value="SEC14"/>
    <property type="match status" value="1"/>
</dbReference>
<dbReference type="PROSITE" id="PS50191">
    <property type="entry name" value="CRAL_TRIO"/>
    <property type="match status" value="1"/>
</dbReference>
<feature type="compositionally biased region" description="Acidic residues" evidence="1">
    <location>
        <begin position="340"/>
        <end position="351"/>
    </location>
</feature>
<dbReference type="InterPro" id="IPR001251">
    <property type="entry name" value="CRAL-TRIO_dom"/>
</dbReference>
<dbReference type="STRING" id="246404.A0A507FCK5"/>
<dbReference type="SUPFAM" id="SSF46938">
    <property type="entry name" value="CRAL/TRIO N-terminal domain"/>
    <property type="match status" value="1"/>
</dbReference>
<keyword evidence="4" id="KW-1185">Reference proteome</keyword>
<feature type="domain" description="CRAL-TRIO" evidence="2">
    <location>
        <begin position="75"/>
        <end position="248"/>
    </location>
</feature>
<reference evidence="3 4" key="1">
    <citation type="journal article" date="2019" name="Sci. Rep.">
        <title>Comparative genomics of chytrid fungi reveal insights into the obligate biotrophic and pathogenic lifestyle of Synchytrium endobioticum.</title>
        <authorList>
            <person name="van de Vossenberg B.T.L.H."/>
            <person name="Warris S."/>
            <person name="Nguyen H.D.T."/>
            <person name="van Gent-Pelzer M.P.E."/>
            <person name="Joly D.L."/>
            <person name="van de Geest H.C."/>
            <person name="Bonants P.J.M."/>
            <person name="Smith D.S."/>
            <person name="Levesque C.A."/>
            <person name="van der Lee T.A.J."/>
        </authorList>
    </citation>
    <scope>NUCLEOTIDE SEQUENCE [LARGE SCALE GENOMIC DNA]</scope>
    <source>
        <strain evidence="3 4">CBS 675.73</strain>
    </source>
</reference>
<gene>
    <name evidence="3" type="ORF">CcCBS67573_g05421</name>
</gene>
<dbReference type="AlphaFoldDB" id="A0A507FCK5"/>
<feature type="compositionally biased region" description="Polar residues" evidence="1">
    <location>
        <begin position="327"/>
        <end position="339"/>
    </location>
</feature>
<dbReference type="Pfam" id="PF00650">
    <property type="entry name" value="CRAL_TRIO"/>
    <property type="match status" value="1"/>
</dbReference>
<organism evidence="3 4">
    <name type="scientific">Chytriomyces confervae</name>
    <dbReference type="NCBI Taxonomy" id="246404"/>
    <lineage>
        <taxon>Eukaryota</taxon>
        <taxon>Fungi</taxon>
        <taxon>Fungi incertae sedis</taxon>
        <taxon>Chytridiomycota</taxon>
        <taxon>Chytridiomycota incertae sedis</taxon>
        <taxon>Chytridiomycetes</taxon>
        <taxon>Chytridiales</taxon>
        <taxon>Chytriomycetaceae</taxon>
        <taxon>Chytriomyces</taxon>
    </lineage>
</organism>
<dbReference type="InterPro" id="IPR036273">
    <property type="entry name" value="CRAL/TRIO_N_dom_sf"/>
</dbReference>
<dbReference type="Pfam" id="PF03765">
    <property type="entry name" value="CRAL_TRIO_N"/>
    <property type="match status" value="1"/>
</dbReference>
<evidence type="ECO:0000256" key="1">
    <source>
        <dbReference type="SAM" id="MobiDB-lite"/>
    </source>
</evidence>
<dbReference type="InterPro" id="IPR011074">
    <property type="entry name" value="CRAL/TRIO_N_dom"/>
</dbReference>
<dbReference type="EMBL" id="QEAP01000194">
    <property type="protein sequence ID" value="TPX73310.1"/>
    <property type="molecule type" value="Genomic_DNA"/>
</dbReference>
<accession>A0A507FCK5</accession>
<evidence type="ECO:0000313" key="3">
    <source>
        <dbReference type="EMBL" id="TPX73310.1"/>
    </source>
</evidence>
<dbReference type="PANTHER" id="PTHR45657:SF1">
    <property type="entry name" value="CRAL-TRIO DOMAIN-CONTAINING PROTEIN YKL091C-RELATED"/>
    <property type="match status" value="1"/>
</dbReference>
<dbReference type="CDD" id="cd00170">
    <property type="entry name" value="SEC14"/>
    <property type="match status" value="1"/>
</dbReference>
<protein>
    <recommendedName>
        <fullName evidence="2">CRAL-TRIO domain-containing protein</fullName>
    </recommendedName>
</protein>
<dbReference type="SUPFAM" id="SSF52087">
    <property type="entry name" value="CRAL/TRIO domain"/>
    <property type="match status" value="1"/>
</dbReference>
<dbReference type="Gene3D" id="1.10.8.20">
    <property type="entry name" value="N-terminal domain of phosphatidylinositol transfer protein sec14p"/>
    <property type="match status" value="1"/>
</dbReference>
<proteinExistence type="predicted"/>